<evidence type="ECO:0000313" key="2">
    <source>
        <dbReference type="Proteomes" id="UP001500454"/>
    </source>
</evidence>
<comment type="caution">
    <text evidence="1">The sequence shown here is derived from an EMBL/GenBank/DDBJ whole genome shotgun (WGS) entry which is preliminary data.</text>
</comment>
<protein>
    <submittedName>
        <fullName evidence="1">Uncharacterized protein</fullName>
    </submittedName>
</protein>
<name>A0ABP8J9K0_9BACT</name>
<dbReference type="RefSeq" id="WP_345226031.1">
    <property type="nucleotide sequence ID" value="NZ_BAABHA010000010.1"/>
</dbReference>
<organism evidence="1 2">
    <name type="scientific">Hymenobacter koreensis</name>
    <dbReference type="NCBI Taxonomy" id="1084523"/>
    <lineage>
        <taxon>Bacteria</taxon>
        <taxon>Pseudomonadati</taxon>
        <taxon>Bacteroidota</taxon>
        <taxon>Cytophagia</taxon>
        <taxon>Cytophagales</taxon>
        <taxon>Hymenobacteraceae</taxon>
        <taxon>Hymenobacter</taxon>
    </lineage>
</organism>
<accession>A0ABP8J9K0</accession>
<sequence>MKKARGVRRHFRRFAHGKLHPEPLSFQRRHQNHYDYAKLGLGPWLSTSFASLPPVGFRREAFQLLLATHAQWQQELTANPDPYYLAIWLMESCFRDSQVVAAIEQRIGHYERVFELPDPTAPPLPPEYEAVPGAELLHWTAYHHAVPHTFDAATASPQEQQEWAAFLRRVQYRTVPNAECGTVYLISTGRVWVGRSRELAV</sequence>
<dbReference type="Proteomes" id="UP001500454">
    <property type="component" value="Unassembled WGS sequence"/>
</dbReference>
<keyword evidence="2" id="KW-1185">Reference proteome</keyword>
<gene>
    <name evidence="1" type="ORF">GCM10023186_32720</name>
</gene>
<dbReference type="EMBL" id="BAABHA010000010">
    <property type="protein sequence ID" value="GAA4387248.1"/>
    <property type="molecule type" value="Genomic_DNA"/>
</dbReference>
<evidence type="ECO:0000313" key="1">
    <source>
        <dbReference type="EMBL" id="GAA4387248.1"/>
    </source>
</evidence>
<reference evidence="2" key="1">
    <citation type="journal article" date="2019" name="Int. J. Syst. Evol. Microbiol.">
        <title>The Global Catalogue of Microorganisms (GCM) 10K type strain sequencing project: providing services to taxonomists for standard genome sequencing and annotation.</title>
        <authorList>
            <consortium name="The Broad Institute Genomics Platform"/>
            <consortium name="The Broad Institute Genome Sequencing Center for Infectious Disease"/>
            <person name="Wu L."/>
            <person name="Ma J."/>
        </authorList>
    </citation>
    <scope>NUCLEOTIDE SEQUENCE [LARGE SCALE GENOMIC DNA]</scope>
    <source>
        <strain evidence="2">JCM 17924</strain>
    </source>
</reference>
<proteinExistence type="predicted"/>